<dbReference type="OMA" id="HQDFLMR"/>
<dbReference type="GO" id="GO:0003676">
    <property type="term" value="F:nucleic acid binding"/>
    <property type="evidence" value="ECO:0007669"/>
    <property type="project" value="InterPro"/>
</dbReference>
<comment type="similarity">
    <text evidence="2">Belongs to the DDB1 family.</text>
</comment>
<evidence type="ECO:0000313" key="9">
    <source>
        <dbReference type="EMBL" id="GAA97158.1"/>
    </source>
</evidence>
<comment type="subcellular location">
    <subcellularLocation>
        <location evidence="1">Nucleus</location>
    </subcellularLocation>
</comment>
<gene>
    <name evidence="9" type="primary">Mo03834</name>
    <name evidence="9" type="ORF">E5Q_03834</name>
</gene>
<dbReference type="STRING" id="764103.G7E2X7"/>
<keyword evidence="10" id="KW-1185">Reference proteome</keyword>
<evidence type="ECO:0000256" key="3">
    <source>
        <dbReference type="ARBA" id="ARBA00014577"/>
    </source>
</evidence>
<reference evidence="9 10" key="2">
    <citation type="journal article" date="2012" name="Open Biol.">
        <title>Characteristics of nucleosomes and linker DNA regions on the genome of the basidiomycete Mixia osmundae revealed by mono- and dinucleosome mapping.</title>
        <authorList>
            <person name="Nishida H."/>
            <person name="Kondo S."/>
            <person name="Matsumoto T."/>
            <person name="Suzuki Y."/>
            <person name="Yoshikawa H."/>
            <person name="Taylor T.D."/>
            <person name="Sugiyama J."/>
        </authorList>
    </citation>
    <scope>NUCLEOTIDE SEQUENCE [LARGE SCALE GENOMIC DNA]</scope>
    <source>
        <strain evidence="10">CBS 9802 / IAM 14324 / JCM 22182 / KY 12970</strain>
    </source>
</reference>
<dbReference type="Proteomes" id="UP000009131">
    <property type="component" value="Unassembled WGS sequence"/>
</dbReference>
<dbReference type="SUPFAM" id="SSF50998">
    <property type="entry name" value="Quinoprotein alcohol dehydrogenase-like"/>
    <property type="match status" value="1"/>
</dbReference>
<feature type="domain" description="RSE1/DDB1/CPSF1 C-terminal" evidence="6">
    <location>
        <begin position="896"/>
        <end position="1204"/>
    </location>
</feature>
<evidence type="ECO:0000256" key="5">
    <source>
        <dbReference type="SAM" id="MobiDB-lite"/>
    </source>
</evidence>
<dbReference type="OrthoDB" id="433457at2759"/>
<feature type="compositionally biased region" description="Polar residues" evidence="5">
    <location>
        <begin position="353"/>
        <end position="370"/>
    </location>
</feature>
<reference evidence="9 10" key="1">
    <citation type="journal article" date="2011" name="J. Gen. Appl. Microbiol.">
        <title>Draft genome sequencing of the enigmatic basidiomycete Mixia osmundae.</title>
        <authorList>
            <person name="Nishida H."/>
            <person name="Nagatsuka Y."/>
            <person name="Sugiyama J."/>
        </authorList>
    </citation>
    <scope>NUCLEOTIDE SEQUENCE [LARGE SCALE GENOMIC DNA]</scope>
    <source>
        <strain evidence="10">CBS 9802 / IAM 14324 / JCM 22182 / KY 12970</strain>
    </source>
</reference>
<feature type="compositionally biased region" description="Polar residues" evidence="5">
    <location>
        <begin position="28"/>
        <end position="38"/>
    </location>
</feature>
<dbReference type="eggNOG" id="KOG1897">
    <property type="taxonomic scope" value="Eukaryota"/>
</dbReference>
<proteinExistence type="inferred from homology"/>
<feature type="domain" description="RSE1/DDB1/CPSF1 first beta-propeller" evidence="7">
    <location>
        <begin position="57"/>
        <end position="481"/>
    </location>
</feature>
<dbReference type="InterPro" id="IPR018846">
    <property type="entry name" value="Beta-prop_RSE1/DDB1/CPSF1_1st"/>
</dbReference>
<evidence type="ECO:0000313" key="10">
    <source>
        <dbReference type="Proteomes" id="UP000009131"/>
    </source>
</evidence>
<evidence type="ECO:0000256" key="4">
    <source>
        <dbReference type="ARBA" id="ARBA00023242"/>
    </source>
</evidence>
<evidence type="ECO:0000256" key="2">
    <source>
        <dbReference type="ARBA" id="ARBA00007453"/>
    </source>
</evidence>
<name>G7E2X7_MIXOS</name>
<dbReference type="InterPro" id="IPR011047">
    <property type="entry name" value="Quinoprotein_ADH-like_sf"/>
</dbReference>
<dbReference type="Gene3D" id="2.130.10.10">
    <property type="entry name" value="YVTN repeat-like/Quinoprotein amine dehydrogenase"/>
    <property type="match status" value="2"/>
</dbReference>
<feature type="region of interest" description="Disordered" evidence="5">
    <location>
        <begin position="353"/>
        <end position="395"/>
    </location>
</feature>
<evidence type="ECO:0000256" key="1">
    <source>
        <dbReference type="ARBA" id="ARBA00004123"/>
    </source>
</evidence>
<evidence type="ECO:0000259" key="7">
    <source>
        <dbReference type="Pfam" id="PF10433"/>
    </source>
</evidence>
<dbReference type="Pfam" id="PF03178">
    <property type="entry name" value="CPSF_A"/>
    <property type="match status" value="1"/>
</dbReference>
<dbReference type="FunCoup" id="G7E2X7">
    <property type="interactions" value="707"/>
</dbReference>
<dbReference type="HOGENOM" id="CLU_002893_0_0_1"/>
<dbReference type="Gene3D" id="1.10.150.910">
    <property type="match status" value="1"/>
</dbReference>
<dbReference type="InterPro" id="IPR058543">
    <property type="entry name" value="Beta-prop_RSE1/DDB1/CPSF1_2nd"/>
</dbReference>
<accession>G7E2X7</accession>
<dbReference type="Pfam" id="PF10433">
    <property type="entry name" value="Beta-prop_RSE1_1st"/>
    <property type="match status" value="1"/>
</dbReference>
<feature type="region of interest" description="Disordered" evidence="5">
    <location>
        <begin position="28"/>
        <end position="56"/>
    </location>
</feature>
<evidence type="ECO:0000259" key="8">
    <source>
        <dbReference type="Pfam" id="PF23726"/>
    </source>
</evidence>
<keyword evidence="4" id="KW-0539">Nucleus</keyword>
<dbReference type="InterPro" id="IPR004871">
    <property type="entry name" value="RSE1/DDB1/CPSF1_C"/>
</dbReference>
<dbReference type="EMBL" id="BABT02000117">
    <property type="protein sequence ID" value="GAA97158.1"/>
    <property type="molecule type" value="Genomic_DNA"/>
</dbReference>
<dbReference type="PANTHER" id="PTHR10644">
    <property type="entry name" value="DNA REPAIR/RNA PROCESSING CPSF FAMILY"/>
    <property type="match status" value="1"/>
</dbReference>
<protein>
    <recommendedName>
        <fullName evidence="3">DNA damage-binding protein 1</fullName>
    </recommendedName>
</protein>
<dbReference type="GO" id="GO:0005634">
    <property type="term" value="C:nucleus"/>
    <property type="evidence" value="ECO:0007669"/>
    <property type="project" value="UniProtKB-SubCell"/>
</dbReference>
<dbReference type="InterPro" id="IPR015943">
    <property type="entry name" value="WD40/YVTN_repeat-like_dom_sf"/>
</dbReference>
<dbReference type="Pfam" id="PF23726">
    <property type="entry name" value="Beta-prop_RSE1_2nd"/>
    <property type="match status" value="1"/>
</dbReference>
<feature type="domain" description="RSE1/DDB1/CPSF1 second beta-propeller" evidence="8">
    <location>
        <begin position="539"/>
        <end position="844"/>
    </location>
</feature>
<dbReference type="InParanoid" id="G7E2X7"/>
<dbReference type="RefSeq" id="XP_014571156.1">
    <property type="nucleotide sequence ID" value="XM_014715670.1"/>
</dbReference>
<sequence>MLYLAHAQQPTAVHRTLKCDFLPDQSNQTTARQATTPNAIDGSPVDSGCRTGSDSTEPAQNLILSKLNRIEVHTIEPTGLRLALEIPLFGTILDLQPIRFKDRSTSSLLLLTTSLHFSVLTYEPDFLTPASGTRSLGWSNARVQDEATLSVSERAGRQSEEAQTILVDPHNRCVLLHIYCGLIRVLPIKSSAGAASKPSRRRSSAAAPVGELSSSLKKSSGKARASAAASAESDGIDVFRSYNIRLPYLNVKHIAFLPLPESSLPTIALLHTNFLGQNVLSIHAISLKDKELVNSAKPDFELVLDDETVDLFIPLERNLATGQPLGLLLVGSGQINWLPLPLLDTIASPPISPTTARRASISSVSTNASGRRSAPPSPTNTRKSKGKERASDRRVTSKVPVGIYRTYCAIDHDPSLLLVGDEEGYLVSVRIGLQGERVTSLDVVDLGKVPSPTSLTHIADEYVFVGSYYGDSSLVAIPALTSDGMECDSVSVISAMANLAPIVDFCVVTDDVGQSHLVTCSGAKNSGSLRLVRQGVGLSILATIDLPAVQNAWPLKLASSSIKHDAILVSFLDRSQLLSLCNGNLSELASPALTEPTLYAGTLGDAGAQVAICATAKAILRLSIEKPSELWTSPTGDLITAASSDGSSLLLATSSKALVLMTLSPNGIALTTTKQTISEVSCLAAWTTTTGSQIAAVASWSTNAILLYSLPHLEPVTGAELSFDHLPQSMLFQKFEDDAVHLFVGLGSGDLISFGIDAASGAVLPLSRKSVTLGKKPVLLSQCSAAGQPAVFAVTDRPTVVSRSAGRLSYASDNRRTLVAINQIDALRFEQSLMLVSPEGIQFARADGNESLHVRSLSLGELQPRKIAHSAELRAYAVLCLQETIDRSTGHLTRAGSVQFVDASDFALLDSFDLQSDEHGTALETVSLHGAAHFAVGTAFSDRTVDAREPKKGRVLTFMRDGDKFEQHVHAVLEGGVFGLCQLPNSFLAAIANAQVKVFHVTEQAHIDQMTCWAGTFLAQSISSRDSQIIVGDLYRSVVLLQWDEAKDTLSEVAREHHVNGMSAVEFLGFTDDRYIGTEQELNIFTLTKTKTRERIDILETEGMFHIGEYVTRIRKGALVPGYTDTSFGAAPQLLFGTSDGSLGVIVNCTPEVSLKLFALERNMRAVIRAFGGLEQVDWRAFRAPHRVHEPVGFVDGDMIGRFAELNETQVNQVLQGASEHSALTNTTAEDLYRLVDELQRMH</sequence>
<organism evidence="9 10">
    <name type="scientific">Mixia osmundae (strain CBS 9802 / IAM 14324 / JCM 22182 / KY 12970)</name>
    <dbReference type="NCBI Taxonomy" id="764103"/>
    <lineage>
        <taxon>Eukaryota</taxon>
        <taxon>Fungi</taxon>
        <taxon>Dikarya</taxon>
        <taxon>Basidiomycota</taxon>
        <taxon>Pucciniomycotina</taxon>
        <taxon>Mixiomycetes</taxon>
        <taxon>Mixiales</taxon>
        <taxon>Mixiaceae</taxon>
        <taxon>Mixia</taxon>
    </lineage>
</organism>
<dbReference type="InterPro" id="IPR050358">
    <property type="entry name" value="RSE1/DDB1/CFT1"/>
</dbReference>
<comment type="caution">
    <text evidence="9">The sequence shown here is derived from an EMBL/GenBank/DDBJ whole genome shotgun (WGS) entry which is preliminary data.</text>
</comment>
<evidence type="ECO:0000259" key="6">
    <source>
        <dbReference type="Pfam" id="PF03178"/>
    </source>
</evidence>
<dbReference type="AlphaFoldDB" id="G7E2X7"/>